<evidence type="ECO:0000313" key="6">
    <source>
        <dbReference type="Proteomes" id="UP000515163"/>
    </source>
</evidence>
<evidence type="ECO:0000259" key="5">
    <source>
        <dbReference type="Pfam" id="PF20266"/>
    </source>
</evidence>
<dbReference type="Pfam" id="PF03281">
    <property type="entry name" value="Mab-21"/>
    <property type="match status" value="1"/>
</dbReference>
<evidence type="ECO:0000256" key="3">
    <source>
        <dbReference type="ARBA" id="ARBA00022840"/>
    </source>
</evidence>
<evidence type="ECO:0000256" key="2">
    <source>
        <dbReference type="ARBA" id="ARBA00008307"/>
    </source>
</evidence>
<dbReference type="GO" id="GO:0005524">
    <property type="term" value="F:ATP binding"/>
    <property type="evidence" value="ECO:0007669"/>
    <property type="project" value="UniProtKB-KW"/>
</dbReference>
<dbReference type="Gene3D" id="3.30.460.90">
    <property type="match status" value="1"/>
</dbReference>
<feature type="domain" description="Mab-21-like nucleotidyltransferase" evidence="4">
    <location>
        <begin position="60"/>
        <end position="247"/>
    </location>
</feature>
<dbReference type="AlphaFoldDB" id="A0A6P8GYP4"/>
<evidence type="ECO:0000313" key="8">
    <source>
        <dbReference type="RefSeq" id="XP_031548643.1"/>
    </source>
</evidence>
<reference evidence="7 8" key="1">
    <citation type="submission" date="2025-04" db="UniProtKB">
        <authorList>
            <consortium name="RefSeq"/>
        </authorList>
    </citation>
    <scope>IDENTIFICATION</scope>
    <source>
        <tissue evidence="7 8">Tentacle</tissue>
    </source>
</reference>
<dbReference type="KEGG" id="aten:116286301"/>
<protein>
    <submittedName>
        <fullName evidence="7 8">Protein mab-21-like 2</fullName>
    </submittedName>
</protein>
<dbReference type="RefSeq" id="XP_031548635.1">
    <property type="nucleotide sequence ID" value="XM_031692775.1"/>
</dbReference>
<dbReference type="InterPro" id="IPR024810">
    <property type="entry name" value="MAB21L/cGLR"/>
</dbReference>
<comment type="cofactor">
    <cofactor evidence="1">
        <name>Mg(2+)</name>
        <dbReference type="ChEBI" id="CHEBI:18420"/>
    </cofactor>
</comment>
<dbReference type="OrthoDB" id="5982295at2759"/>
<comment type="similarity">
    <text evidence="2">Belongs to the mab-21 family.</text>
</comment>
<dbReference type="Pfam" id="PF20266">
    <property type="entry name" value="Mab-21_C"/>
    <property type="match status" value="1"/>
</dbReference>
<proteinExistence type="inferred from homology"/>
<sequence>MDNRELKLLLDRYFSQKVTLRQEEKRKALEVWEGVVKNILQKVEAKDPRFKLTGVYSGSYYERAKVKEPNEFDLMLEMEKLKLGSGDQYDSHEDNLGTDPPLGYTTVMIDQGEENEWRPEGCIPGNGNLLSATKVKSLFCRYVHEAITELGYSHCIEVKSSGPAVTLKITVGCKMYSIDLTLAIKDESWPDDADEWKTRHRGWPTRDLVGAIVRDGCHLVAKRPKQAFTTESEYFWRYSFSGAEKKLALQGERGEEGTCRKKILRILKLLREQYQLTPLTSYHLKTIMFYERETYPRLSLWKEDQLAIRFTSALARLRSCLQQRKCPHYFIKDVNLFDSRFDNRYKDLITWIDKFQSNPQNYLK</sequence>
<dbReference type="Gene3D" id="1.10.1410.40">
    <property type="match status" value="1"/>
</dbReference>
<dbReference type="PANTHER" id="PTHR10656:SF70">
    <property type="entry name" value="PROTEIN MAB-21-RELATED"/>
    <property type="match status" value="1"/>
</dbReference>
<organism evidence="6 8">
    <name type="scientific">Actinia tenebrosa</name>
    <name type="common">Australian red waratah sea anemone</name>
    <dbReference type="NCBI Taxonomy" id="6105"/>
    <lineage>
        <taxon>Eukaryota</taxon>
        <taxon>Metazoa</taxon>
        <taxon>Cnidaria</taxon>
        <taxon>Anthozoa</taxon>
        <taxon>Hexacorallia</taxon>
        <taxon>Actiniaria</taxon>
        <taxon>Actiniidae</taxon>
        <taxon>Actinia</taxon>
    </lineage>
</organism>
<dbReference type="GO" id="GO:0016779">
    <property type="term" value="F:nucleotidyltransferase activity"/>
    <property type="evidence" value="ECO:0007669"/>
    <property type="project" value="UniProtKB-ARBA"/>
</dbReference>
<evidence type="ECO:0000313" key="7">
    <source>
        <dbReference type="RefSeq" id="XP_031548635.1"/>
    </source>
</evidence>
<keyword evidence="3" id="KW-0547">Nucleotide-binding</keyword>
<dbReference type="GeneID" id="116286301"/>
<name>A0A6P8GYP4_ACTTE</name>
<dbReference type="InterPro" id="IPR046903">
    <property type="entry name" value="Mab-21-like_nuc_Trfase"/>
</dbReference>
<dbReference type="InterPro" id="IPR046906">
    <property type="entry name" value="Mab-21_HhH/H2TH-like"/>
</dbReference>
<dbReference type="PANTHER" id="PTHR10656">
    <property type="entry name" value="CELL FATE DETERMINING PROTEIN MAB21-RELATED"/>
    <property type="match status" value="1"/>
</dbReference>
<evidence type="ECO:0000259" key="4">
    <source>
        <dbReference type="Pfam" id="PF03281"/>
    </source>
</evidence>
<keyword evidence="3" id="KW-0067">ATP-binding</keyword>
<dbReference type="RefSeq" id="XP_031548643.1">
    <property type="nucleotide sequence ID" value="XM_031692783.1"/>
</dbReference>
<keyword evidence="6" id="KW-1185">Reference proteome</keyword>
<evidence type="ECO:0000256" key="1">
    <source>
        <dbReference type="ARBA" id="ARBA00001946"/>
    </source>
</evidence>
<dbReference type="Proteomes" id="UP000515163">
    <property type="component" value="Unplaced"/>
</dbReference>
<feature type="domain" description="Mab-21-like HhH/H2TH-like" evidence="5">
    <location>
        <begin position="259"/>
        <end position="348"/>
    </location>
</feature>
<dbReference type="SMART" id="SM01265">
    <property type="entry name" value="Mab-21"/>
    <property type="match status" value="1"/>
</dbReference>
<accession>A0A6P8GYP4</accession>
<gene>
    <name evidence="7 8" type="primary">LOC116286301</name>
</gene>